<proteinExistence type="predicted"/>
<feature type="chain" id="PRO_5029749753" evidence="1">
    <location>
        <begin position="22"/>
        <end position="228"/>
    </location>
</feature>
<evidence type="ECO:0000313" key="3">
    <source>
        <dbReference type="Proteomes" id="UP000594262"/>
    </source>
</evidence>
<dbReference type="AlphaFoldDB" id="A0A7M5VDS1"/>
<name>A0A7M5VDS1_9CNID</name>
<evidence type="ECO:0000313" key="2">
    <source>
        <dbReference type="EnsemblMetazoa" id="CLYHEMP009537.1"/>
    </source>
</evidence>
<dbReference type="Proteomes" id="UP000594262">
    <property type="component" value="Unplaced"/>
</dbReference>
<dbReference type="GeneID" id="136824926"/>
<feature type="signal peptide" evidence="1">
    <location>
        <begin position="1"/>
        <end position="21"/>
    </location>
</feature>
<organism evidence="2 3">
    <name type="scientific">Clytia hemisphaerica</name>
    <dbReference type="NCBI Taxonomy" id="252671"/>
    <lineage>
        <taxon>Eukaryota</taxon>
        <taxon>Metazoa</taxon>
        <taxon>Cnidaria</taxon>
        <taxon>Hydrozoa</taxon>
        <taxon>Hydroidolina</taxon>
        <taxon>Leptothecata</taxon>
        <taxon>Obeliida</taxon>
        <taxon>Clytiidae</taxon>
        <taxon>Clytia</taxon>
    </lineage>
</organism>
<dbReference type="RefSeq" id="XP_066937015.1">
    <property type="nucleotide sequence ID" value="XM_067080914.1"/>
</dbReference>
<keyword evidence="3" id="KW-1185">Reference proteome</keyword>
<accession>A0A7M5VDS1</accession>
<reference evidence="2" key="1">
    <citation type="submission" date="2021-01" db="UniProtKB">
        <authorList>
            <consortium name="EnsemblMetazoa"/>
        </authorList>
    </citation>
    <scope>IDENTIFICATION</scope>
</reference>
<dbReference type="EnsemblMetazoa" id="CLYHEMT009537.1">
    <property type="protein sequence ID" value="CLYHEMP009537.1"/>
    <property type="gene ID" value="CLYHEMG009537"/>
</dbReference>
<protein>
    <submittedName>
        <fullName evidence="2">Uncharacterized protein</fullName>
    </submittedName>
</protein>
<sequence length="228" mass="25133">MDLKILILAFLAVVIIEKCNSCKIPVLSSDHKGGKSIIGKYFNIDRKRIRGLRYRGVKRFMAYNFRLGLLDEVIVWGNKKGGSIGNAHGRFSNRGNVTARPGQWQPGDYLVPMDCSICANLQNSSCSIDVLGTVHGHASYRYGQYFNFNRAQVNGLGKNGGMQFLAYNPRNSLMGYVHVWGRASGGGIGDAHGRFNGHGGISYARGQWQVGDKVIPIDQSYCVRSCPL</sequence>
<keyword evidence="1" id="KW-0732">Signal</keyword>
<evidence type="ECO:0000256" key="1">
    <source>
        <dbReference type="SAM" id="SignalP"/>
    </source>
</evidence>